<gene>
    <name evidence="12" type="ORF">BMF94_6682</name>
</gene>
<dbReference type="CDD" id="cd06144">
    <property type="entry name" value="REX4_like"/>
    <property type="match status" value="1"/>
</dbReference>
<protein>
    <recommendedName>
        <fullName evidence="3">RNA exonuclease 4</fullName>
    </recommendedName>
</protein>
<accession>A0A2S5B162</accession>
<dbReference type="Proteomes" id="UP000237144">
    <property type="component" value="Unassembled WGS sequence"/>
</dbReference>
<keyword evidence="4" id="KW-0698">rRNA processing</keyword>
<evidence type="ECO:0000256" key="8">
    <source>
        <dbReference type="ARBA" id="ARBA00023242"/>
    </source>
</evidence>
<dbReference type="GO" id="GO:0000027">
    <property type="term" value="P:ribosomal large subunit assembly"/>
    <property type="evidence" value="ECO:0007669"/>
    <property type="project" value="TreeGrafter"/>
</dbReference>
<evidence type="ECO:0000259" key="11">
    <source>
        <dbReference type="SMART" id="SM00479"/>
    </source>
</evidence>
<dbReference type="STRING" id="741276.A0A2S5B162"/>
<keyword evidence="6" id="KW-0378">Hydrolase</keyword>
<sequence>MAKSKAAPISAAPSSNWKSLRAALNPAVAAAATIKDSNKRKRRHSSVTSVDSTATGASGRSVKAKGKERAVEPNDEDAAPREKGKRVRANKQLVPVDEIMKGGSAPWQQETGQYLAMDCEMVGVGPEGIESTLARVSIVNYHGCTILDRFVRPREKVTDYRTWVSGVREEDLRNAPTFAEVQKEVASLLDDRILVGHALSNDTTVLLLSHPRHMTRDTSKYKPLQGLARTKRPGLKTLAKLVLGVDIQSGEHSSIIDARATMAIYRSQKPAWEDALLKHSTPSLLTTTTPALQTLDLTNVSLTGVGKKKTQSLGLAATLRHVRNDRMLESGSHGGIFDGSDDEDDEEDGEEDETAELVENEKRKKRRVEEGDDLVLGFDFDKRPKVIEPAPAPVVNGGAAAKKNKKKPSAAAKVRGRSGGSAGGSLGGAASAGEKRPAAKEGWWEYD</sequence>
<feature type="compositionally biased region" description="Acidic residues" evidence="10">
    <location>
        <begin position="339"/>
        <end position="358"/>
    </location>
</feature>
<dbReference type="AlphaFoldDB" id="A0A2S5B162"/>
<keyword evidence="8" id="KW-0539">Nucleus</keyword>
<evidence type="ECO:0000256" key="7">
    <source>
        <dbReference type="ARBA" id="ARBA00022839"/>
    </source>
</evidence>
<proteinExistence type="inferred from homology"/>
<feature type="region of interest" description="Disordered" evidence="10">
    <location>
        <begin position="379"/>
        <end position="447"/>
    </location>
</feature>
<evidence type="ECO:0000256" key="3">
    <source>
        <dbReference type="ARBA" id="ARBA00016937"/>
    </source>
</evidence>
<keyword evidence="5" id="KW-0540">Nuclease</keyword>
<dbReference type="GO" id="GO:0003676">
    <property type="term" value="F:nucleic acid binding"/>
    <property type="evidence" value="ECO:0007669"/>
    <property type="project" value="InterPro"/>
</dbReference>
<reference evidence="12 13" key="1">
    <citation type="journal article" date="2018" name="Front. Microbiol.">
        <title>Prospects for Fungal Bioremediation of Acidic Radioactive Waste Sites: Characterization and Genome Sequence of Rhodotorula taiwanensis MD1149.</title>
        <authorList>
            <person name="Tkavc R."/>
            <person name="Matrosova V.Y."/>
            <person name="Grichenko O.E."/>
            <person name="Gostincar C."/>
            <person name="Volpe R.P."/>
            <person name="Klimenkova P."/>
            <person name="Gaidamakova E.K."/>
            <person name="Zhou C.E."/>
            <person name="Stewart B.J."/>
            <person name="Lyman M.G."/>
            <person name="Malfatti S.A."/>
            <person name="Rubinfeld B."/>
            <person name="Courtot M."/>
            <person name="Singh J."/>
            <person name="Dalgard C.L."/>
            <person name="Hamilton T."/>
            <person name="Frey K.G."/>
            <person name="Gunde-Cimerman N."/>
            <person name="Dugan L."/>
            <person name="Daly M.J."/>
        </authorList>
    </citation>
    <scope>NUCLEOTIDE SEQUENCE [LARGE SCALE GENOMIC DNA]</scope>
    <source>
        <strain evidence="12 13">MD1149</strain>
    </source>
</reference>
<dbReference type="SMART" id="SM00479">
    <property type="entry name" value="EXOIII"/>
    <property type="match status" value="1"/>
</dbReference>
<evidence type="ECO:0000256" key="4">
    <source>
        <dbReference type="ARBA" id="ARBA00022552"/>
    </source>
</evidence>
<comment type="similarity">
    <text evidence="2">Belongs to the REXO4 family.</text>
</comment>
<evidence type="ECO:0000256" key="6">
    <source>
        <dbReference type="ARBA" id="ARBA00022801"/>
    </source>
</evidence>
<dbReference type="FunFam" id="3.30.420.10:FF:000007">
    <property type="entry name" value="Interferon-stimulated exonuclease gene 20"/>
    <property type="match status" value="1"/>
</dbReference>
<dbReference type="EMBL" id="PJQD01000122">
    <property type="protein sequence ID" value="POY70401.1"/>
    <property type="molecule type" value="Genomic_DNA"/>
</dbReference>
<dbReference type="Pfam" id="PF00929">
    <property type="entry name" value="RNase_T"/>
    <property type="match status" value="1"/>
</dbReference>
<dbReference type="InterPro" id="IPR036397">
    <property type="entry name" value="RNaseH_sf"/>
</dbReference>
<dbReference type="Gene3D" id="3.30.420.10">
    <property type="entry name" value="Ribonuclease H-like superfamily/Ribonuclease H"/>
    <property type="match status" value="1"/>
</dbReference>
<comment type="subcellular location">
    <subcellularLocation>
        <location evidence="1">Nucleus</location>
    </subcellularLocation>
</comment>
<evidence type="ECO:0000256" key="2">
    <source>
        <dbReference type="ARBA" id="ARBA00010489"/>
    </source>
</evidence>
<evidence type="ECO:0000313" key="13">
    <source>
        <dbReference type="Proteomes" id="UP000237144"/>
    </source>
</evidence>
<dbReference type="InterPro" id="IPR037431">
    <property type="entry name" value="REX4_DEDDh_dom"/>
</dbReference>
<evidence type="ECO:0000313" key="12">
    <source>
        <dbReference type="EMBL" id="POY70401.1"/>
    </source>
</evidence>
<feature type="domain" description="Exonuclease" evidence="11">
    <location>
        <begin position="113"/>
        <end position="274"/>
    </location>
</feature>
<dbReference type="PANTHER" id="PTHR12801:SF45">
    <property type="entry name" value="RNA EXONUCLEASE 4"/>
    <property type="match status" value="1"/>
</dbReference>
<dbReference type="OrthoDB" id="8191639at2759"/>
<evidence type="ECO:0000256" key="9">
    <source>
        <dbReference type="ARBA" id="ARBA00025599"/>
    </source>
</evidence>
<evidence type="ECO:0000256" key="5">
    <source>
        <dbReference type="ARBA" id="ARBA00022722"/>
    </source>
</evidence>
<dbReference type="PANTHER" id="PTHR12801">
    <property type="entry name" value="RNA EXONUCLEASE REXO1 / RECO3 FAMILY MEMBER-RELATED"/>
    <property type="match status" value="1"/>
</dbReference>
<feature type="compositionally biased region" description="Polar residues" evidence="10">
    <location>
        <begin position="46"/>
        <end position="58"/>
    </location>
</feature>
<feature type="compositionally biased region" description="Basic and acidic residues" evidence="10">
    <location>
        <begin position="433"/>
        <end position="447"/>
    </location>
</feature>
<dbReference type="InterPro" id="IPR047021">
    <property type="entry name" value="REXO1/3/4-like"/>
</dbReference>
<feature type="compositionally biased region" description="Basic and acidic residues" evidence="10">
    <location>
        <begin position="65"/>
        <end position="82"/>
    </location>
</feature>
<comment type="caution">
    <text evidence="12">The sequence shown here is derived from an EMBL/GenBank/DDBJ whole genome shotgun (WGS) entry which is preliminary data.</text>
</comment>
<dbReference type="GO" id="GO:0006364">
    <property type="term" value="P:rRNA processing"/>
    <property type="evidence" value="ECO:0007669"/>
    <property type="project" value="UniProtKB-KW"/>
</dbReference>
<dbReference type="GO" id="GO:0008408">
    <property type="term" value="F:3'-5' exonuclease activity"/>
    <property type="evidence" value="ECO:0007669"/>
    <property type="project" value="InterPro"/>
</dbReference>
<dbReference type="InterPro" id="IPR012337">
    <property type="entry name" value="RNaseH-like_sf"/>
</dbReference>
<dbReference type="SUPFAM" id="SSF53098">
    <property type="entry name" value="Ribonuclease H-like"/>
    <property type="match status" value="1"/>
</dbReference>
<evidence type="ECO:0000256" key="10">
    <source>
        <dbReference type="SAM" id="MobiDB-lite"/>
    </source>
</evidence>
<feature type="compositionally biased region" description="Gly residues" evidence="10">
    <location>
        <begin position="417"/>
        <end position="427"/>
    </location>
</feature>
<dbReference type="InterPro" id="IPR013520">
    <property type="entry name" value="Ribonucl_H"/>
</dbReference>
<organism evidence="12 13">
    <name type="scientific">Rhodotorula taiwanensis</name>
    <dbReference type="NCBI Taxonomy" id="741276"/>
    <lineage>
        <taxon>Eukaryota</taxon>
        <taxon>Fungi</taxon>
        <taxon>Dikarya</taxon>
        <taxon>Basidiomycota</taxon>
        <taxon>Pucciniomycotina</taxon>
        <taxon>Microbotryomycetes</taxon>
        <taxon>Sporidiobolales</taxon>
        <taxon>Sporidiobolaceae</taxon>
        <taxon>Rhodotorula</taxon>
    </lineage>
</organism>
<keyword evidence="7" id="KW-0269">Exonuclease</keyword>
<evidence type="ECO:0000256" key="1">
    <source>
        <dbReference type="ARBA" id="ARBA00004123"/>
    </source>
</evidence>
<feature type="region of interest" description="Disordered" evidence="10">
    <location>
        <begin position="33"/>
        <end position="87"/>
    </location>
</feature>
<comment type="function">
    <text evidence="9">Exoribonuclease involved in ribosome biosynthesis. Involved in the processing of ITS1, the internal transcribed spacer localized between the 18S and 5.8S rRNAs.</text>
</comment>
<name>A0A2S5B162_9BASI</name>
<feature type="region of interest" description="Disordered" evidence="10">
    <location>
        <begin position="326"/>
        <end position="366"/>
    </location>
</feature>
<dbReference type="GO" id="GO:0005634">
    <property type="term" value="C:nucleus"/>
    <property type="evidence" value="ECO:0007669"/>
    <property type="project" value="UniProtKB-SubCell"/>
</dbReference>
<keyword evidence="13" id="KW-1185">Reference proteome</keyword>